<dbReference type="InterPro" id="IPR014016">
    <property type="entry name" value="UvrD-like_ATP-bd"/>
</dbReference>
<dbReference type="SUPFAM" id="SSF52980">
    <property type="entry name" value="Restriction endonuclease-like"/>
    <property type="match status" value="1"/>
</dbReference>
<dbReference type="PANTHER" id="PTHR11070">
    <property type="entry name" value="UVRD / RECB / PCRA DNA HELICASE FAMILY MEMBER"/>
    <property type="match status" value="1"/>
</dbReference>
<dbReference type="Pfam" id="PF00580">
    <property type="entry name" value="UvrD-helicase"/>
    <property type="match status" value="1"/>
</dbReference>
<keyword evidence="1" id="KW-0540">Nuclease</keyword>
<dbReference type="PANTHER" id="PTHR11070:SF67">
    <property type="entry name" value="DNA 3'-5' HELICASE"/>
    <property type="match status" value="1"/>
</dbReference>
<dbReference type="PROSITE" id="PS51198">
    <property type="entry name" value="UVRD_HELICASE_ATP_BIND"/>
    <property type="match status" value="1"/>
</dbReference>
<keyword evidence="5 14" id="KW-0347">Helicase</keyword>
<evidence type="ECO:0000313" key="16">
    <source>
        <dbReference type="EMBL" id="MDX8415636.1"/>
    </source>
</evidence>
<evidence type="ECO:0000256" key="13">
    <source>
        <dbReference type="ARBA" id="ARBA00048988"/>
    </source>
</evidence>
<dbReference type="EC" id="5.6.2.4" evidence="12"/>
<keyword evidence="4 14" id="KW-0378">Hydrolase</keyword>
<evidence type="ECO:0000313" key="17">
    <source>
        <dbReference type="Proteomes" id="UP001275932"/>
    </source>
</evidence>
<proteinExistence type="predicted"/>
<dbReference type="Gene3D" id="3.40.50.300">
    <property type="entry name" value="P-loop containing nucleotide triphosphate hydrolases"/>
    <property type="match status" value="4"/>
</dbReference>
<reference evidence="16 17" key="1">
    <citation type="submission" date="2022-03" db="EMBL/GenBank/DDBJ databases">
        <title>Novel taxa within the pig intestine.</title>
        <authorList>
            <person name="Wylensek D."/>
            <person name="Bishof K."/>
            <person name="Afrizal A."/>
            <person name="Clavel T."/>
        </authorList>
    </citation>
    <scope>NUCLEOTIDE SEQUENCE [LARGE SCALE GENOMIC DNA]</scope>
    <source>
        <strain evidence="16 17">CLA-KB-P66</strain>
    </source>
</reference>
<keyword evidence="8" id="KW-0238">DNA-binding</keyword>
<dbReference type="Pfam" id="PF13361">
    <property type="entry name" value="UvrD_C"/>
    <property type="match status" value="1"/>
</dbReference>
<dbReference type="SUPFAM" id="SSF52540">
    <property type="entry name" value="P-loop containing nucleoside triphosphate hydrolases"/>
    <property type="match status" value="1"/>
</dbReference>
<keyword evidence="17" id="KW-1185">Reference proteome</keyword>
<evidence type="ECO:0000256" key="5">
    <source>
        <dbReference type="ARBA" id="ARBA00022806"/>
    </source>
</evidence>
<evidence type="ECO:0000256" key="12">
    <source>
        <dbReference type="ARBA" id="ARBA00034808"/>
    </source>
</evidence>
<keyword evidence="2 14" id="KW-0547">Nucleotide-binding</keyword>
<evidence type="ECO:0000256" key="9">
    <source>
        <dbReference type="ARBA" id="ARBA00023204"/>
    </source>
</evidence>
<comment type="catalytic activity">
    <reaction evidence="11">
        <text>Couples ATP hydrolysis with the unwinding of duplex DNA by translocating in the 3'-5' direction.</text>
        <dbReference type="EC" id="5.6.2.4"/>
    </reaction>
</comment>
<evidence type="ECO:0000256" key="4">
    <source>
        <dbReference type="ARBA" id="ARBA00022801"/>
    </source>
</evidence>
<accession>A0ABU4WGF2</accession>
<dbReference type="InterPro" id="IPR000212">
    <property type="entry name" value="DNA_helicase_UvrD/REP"/>
</dbReference>
<dbReference type="Proteomes" id="UP001275932">
    <property type="component" value="Unassembled WGS sequence"/>
</dbReference>
<evidence type="ECO:0000256" key="6">
    <source>
        <dbReference type="ARBA" id="ARBA00022839"/>
    </source>
</evidence>
<evidence type="ECO:0000256" key="1">
    <source>
        <dbReference type="ARBA" id="ARBA00022722"/>
    </source>
</evidence>
<dbReference type="InterPro" id="IPR014017">
    <property type="entry name" value="DNA_helicase_UvrD-like_C"/>
</dbReference>
<dbReference type="Gene3D" id="3.90.320.10">
    <property type="match status" value="1"/>
</dbReference>
<name>A0ABU4WGF2_9BACT</name>
<comment type="caution">
    <text evidence="16">The sequence shown here is derived from an EMBL/GenBank/DDBJ whole genome shotgun (WGS) entry which is preliminary data.</text>
</comment>
<keyword evidence="7 14" id="KW-0067">ATP-binding</keyword>
<evidence type="ECO:0000259" key="15">
    <source>
        <dbReference type="PROSITE" id="PS51198"/>
    </source>
</evidence>
<dbReference type="EMBL" id="JALBUT010000005">
    <property type="protein sequence ID" value="MDX8415636.1"/>
    <property type="molecule type" value="Genomic_DNA"/>
</dbReference>
<keyword evidence="3" id="KW-0227">DNA damage</keyword>
<evidence type="ECO:0000256" key="11">
    <source>
        <dbReference type="ARBA" id="ARBA00034617"/>
    </source>
</evidence>
<dbReference type="InterPro" id="IPR011604">
    <property type="entry name" value="PDDEXK-like_dom_sf"/>
</dbReference>
<dbReference type="InterPro" id="IPR027417">
    <property type="entry name" value="P-loop_NTPase"/>
</dbReference>
<protein>
    <recommendedName>
        <fullName evidence="12">DNA 3'-5' helicase</fullName>
        <ecNumber evidence="12">5.6.2.4</ecNumber>
    </recommendedName>
</protein>
<sequence length="1013" mass="115551">MNKIIFNNERTLASAGSGKTYNLTNRIIALVAGGAKPKEICALTFTRKAAGEFFGKTMQKLAEAAQNDAYANSLSKDINKIAEIGELKKENFAIILEKFAKSLQNLNFSTIDSFTSKFLKLFTSELGINESVEILDEFSEGKAKEKALFETLRQFAGDSSTIAEFAQAIKEASFGKDKKMIVSTVGNFIDEAHFLYLLQPDKNRWMSIIPKTPLIEWNSDKYRECTELLEKIFSEKGAKKKNSILTFFKNSDFDRVYNLGKLTSEMAEYFRKTSSARGTGNIDEDEYPLIDQNIKRLLYSQTDASQKAASAIYKIVSAYEKIYDKTVRKQGLLSFNDMTISIAKSPNPVERKFAEYRFDSSTKHWLFDEFQDTSRLQWEVFKDIIDEAIQDPEKSFYFVGDIKQSIYGWRGGDMKLFGEIYEHYKSHMEDNEQMKTSYRSCPAVIDFVNKVFSNRPMMKTYFGENAENAWSKIWEDHDCAEKNRKQKGEVSVEVLEKSEEEDALGNAVYNYIKEKNPSARNLTCAVLVQTNKKALQIIEAIRAKVAAEKDGEKSNIRVASELDIYIAQDNLAIPAMLALLKLSVHPQDSFAKNYVLMSPLSAVLQNENWDEELTKKISSLGFEKAFEPIAKILSENLKDFDGFTKNRISQFMEACKNFDEEQNRDADDFIDYIQKYKIREGAASDTIQVMSIHKSKGLDFDIVILPELGNTQGNRSSNVKSRNNGDVVYMPSKNICEFDENLKEASDEFKERENFEKLCKFYVALTRAKRAIHIILNKNKTETKSEGNGNFEHFLAKYFGIYEKGKDLRGLKTDLSDEAWIEDFPQKENLSEIEKSETPKEEYETKYGQIEFEFDFLNRNSANLTGLAAHSIFENLNGKKSLEEAALAAKNQYLDCPENFKDALELVKKSLENAEIKKIFECEDFCAELPYCILNGNDTECGRIDRVNFFENRTRAEIIDFKTDDASESELISRHSAQLKRYALALSKSSGIPLEKIGLKILSARNAKLVKVS</sequence>
<gene>
    <name evidence="16" type="ORF">MOX91_05510</name>
</gene>
<dbReference type="RefSeq" id="WP_370397082.1">
    <property type="nucleotide sequence ID" value="NZ_JALBUT010000005.1"/>
</dbReference>
<evidence type="ECO:0000256" key="7">
    <source>
        <dbReference type="ARBA" id="ARBA00022840"/>
    </source>
</evidence>
<evidence type="ECO:0000256" key="3">
    <source>
        <dbReference type="ARBA" id="ARBA00022763"/>
    </source>
</evidence>
<evidence type="ECO:0000256" key="8">
    <source>
        <dbReference type="ARBA" id="ARBA00023125"/>
    </source>
</evidence>
<keyword evidence="6" id="KW-0269">Exonuclease</keyword>
<organism evidence="16 17">
    <name type="scientific">Intestinicryptomonas porci</name>
    <dbReference type="NCBI Taxonomy" id="2926320"/>
    <lineage>
        <taxon>Bacteria</taxon>
        <taxon>Pseudomonadati</taxon>
        <taxon>Verrucomicrobiota</taxon>
        <taxon>Opitutia</taxon>
        <taxon>Opitutales</taxon>
        <taxon>Intestinicryptomonaceae</taxon>
        <taxon>Intestinicryptomonas</taxon>
    </lineage>
</organism>
<evidence type="ECO:0000256" key="14">
    <source>
        <dbReference type="PROSITE-ProRule" id="PRU00560"/>
    </source>
</evidence>
<dbReference type="InterPro" id="IPR011335">
    <property type="entry name" value="Restrct_endonuc-II-like"/>
</dbReference>
<keyword evidence="9" id="KW-0234">DNA repair</keyword>
<feature type="domain" description="UvrD-like helicase ATP-binding" evidence="15">
    <location>
        <begin position="1"/>
        <end position="441"/>
    </location>
</feature>
<evidence type="ECO:0000256" key="10">
    <source>
        <dbReference type="ARBA" id="ARBA00023235"/>
    </source>
</evidence>
<feature type="binding site" evidence="14">
    <location>
        <begin position="13"/>
        <end position="20"/>
    </location>
    <ligand>
        <name>ATP</name>
        <dbReference type="ChEBI" id="CHEBI:30616"/>
    </ligand>
</feature>
<evidence type="ECO:0000256" key="2">
    <source>
        <dbReference type="ARBA" id="ARBA00022741"/>
    </source>
</evidence>
<comment type="catalytic activity">
    <reaction evidence="13">
        <text>ATP + H2O = ADP + phosphate + H(+)</text>
        <dbReference type="Rhea" id="RHEA:13065"/>
        <dbReference type="ChEBI" id="CHEBI:15377"/>
        <dbReference type="ChEBI" id="CHEBI:15378"/>
        <dbReference type="ChEBI" id="CHEBI:30616"/>
        <dbReference type="ChEBI" id="CHEBI:43474"/>
        <dbReference type="ChEBI" id="CHEBI:456216"/>
        <dbReference type="EC" id="5.6.2.4"/>
    </reaction>
</comment>
<keyword evidence="10" id="KW-0413">Isomerase</keyword>